<keyword evidence="3" id="KW-1185">Reference proteome</keyword>
<dbReference type="AlphaFoldDB" id="G9ELB0"/>
<gene>
    <name evidence="2" type="ORF">LDG_6172</name>
</gene>
<dbReference type="EMBL" id="JH413808">
    <property type="protein sequence ID" value="EHL31999.1"/>
    <property type="molecule type" value="Genomic_DNA"/>
</dbReference>
<feature type="transmembrane region" description="Helical" evidence="1">
    <location>
        <begin position="21"/>
        <end position="44"/>
    </location>
</feature>
<protein>
    <submittedName>
        <fullName evidence="2">Uncharacterized protein</fullName>
    </submittedName>
</protein>
<evidence type="ECO:0000256" key="1">
    <source>
        <dbReference type="SAM" id="Phobius"/>
    </source>
</evidence>
<dbReference type="OrthoDB" id="5638471at2"/>
<evidence type="ECO:0000313" key="3">
    <source>
        <dbReference type="Proteomes" id="UP000002770"/>
    </source>
</evidence>
<dbReference type="InParanoid" id="G9ELB0"/>
<proteinExistence type="predicted"/>
<keyword evidence="1" id="KW-0812">Transmembrane</keyword>
<dbReference type="RefSeq" id="WP_006870110.1">
    <property type="nucleotide sequence ID" value="NZ_JH413808.1"/>
</dbReference>
<reference evidence="2 3" key="1">
    <citation type="journal article" date="2011" name="BMC Genomics">
        <title>Insight into cross-talk between intra-amoebal pathogens.</title>
        <authorList>
            <person name="Gimenez G."/>
            <person name="Bertelli C."/>
            <person name="Moliner C."/>
            <person name="Robert C."/>
            <person name="Raoult D."/>
            <person name="Fournier P.E."/>
            <person name="Greub G."/>
        </authorList>
    </citation>
    <scope>NUCLEOTIDE SEQUENCE [LARGE SCALE GENOMIC DNA]</scope>
    <source>
        <strain evidence="2 3">LLAP12</strain>
    </source>
</reference>
<dbReference type="HOGENOM" id="CLU_890793_0_0_6"/>
<keyword evidence="1" id="KW-0472">Membrane</keyword>
<dbReference type="Proteomes" id="UP000002770">
    <property type="component" value="Unassembled WGS sequence"/>
</dbReference>
<evidence type="ECO:0000313" key="2">
    <source>
        <dbReference type="EMBL" id="EHL31999.1"/>
    </source>
</evidence>
<keyword evidence="1" id="KW-1133">Transmembrane helix</keyword>
<dbReference type="eggNOG" id="ENOG5031EA0">
    <property type="taxonomic scope" value="Bacteria"/>
</dbReference>
<sequence length="329" mass="35543">MGWKDKLSRTWRWSVDTTLELLGNALSFSGMLFSAAGGIGFAAAQELNKTFSAAYSGDVIAAGNLAVSAQLEGTSLGINYTLPLQGSGKKNGEKLYNLTDYIDPNLVYISSALCVGSGVILKTMGDTLKKWQEYRYDAHYYKNHYGINLGQPSPKEFLLTMGQAVCSSVGVSTLSYTTASCVAHYSPLFRSVLRLTYPFTGTKHATGPDYYGPLKTESYPIAVALDSQKIPADLPFIGNVTLVLNMAVHGMANATYGGGISFKEDEPAQLAPTIMAVETVSGVIGSSAYLTHNFFAKTARLLRDNRIHAERGGVYTSIQDEVMRLSYNA</sequence>
<organism evidence="2 3">
    <name type="scientific">Legionella drancourtii LLAP12</name>
    <dbReference type="NCBI Taxonomy" id="658187"/>
    <lineage>
        <taxon>Bacteria</taxon>
        <taxon>Pseudomonadati</taxon>
        <taxon>Pseudomonadota</taxon>
        <taxon>Gammaproteobacteria</taxon>
        <taxon>Legionellales</taxon>
        <taxon>Legionellaceae</taxon>
        <taxon>Legionella</taxon>
    </lineage>
</organism>
<accession>G9ELB0</accession>
<name>G9ELB0_9GAMM</name>